<dbReference type="GO" id="GO:0006654">
    <property type="term" value="P:phosphatidic acid biosynthetic process"/>
    <property type="evidence" value="ECO:0007669"/>
    <property type="project" value="TreeGrafter"/>
</dbReference>
<dbReference type="InterPro" id="IPR029058">
    <property type="entry name" value="AB_hydrolase_fold"/>
</dbReference>
<dbReference type="PANTHER" id="PTHR42886">
    <property type="entry name" value="RE40534P-RELATED"/>
    <property type="match status" value="1"/>
</dbReference>
<feature type="domain" description="AB hydrolase-1" evidence="3">
    <location>
        <begin position="217"/>
        <end position="324"/>
    </location>
</feature>
<feature type="compositionally biased region" description="Basic and acidic residues" evidence="2">
    <location>
        <begin position="50"/>
        <end position="59"/>
    </location>
</feature>
<feature type="region of interest" description="Disordered" evidence="2">
    <location>
        <begin position="1"/>
        <end position="134"/>
    </location>
</feature>
<reference evidence="4 5" key="1">
    <citation type="journal article" date="2013" name="PLoS ONE">
        <title>Predicting the Proteins of Angomonas deanei, Strigomonas culicis and Their Respective Endosymbionts Reveals New Aspects of the Trypanosomatidae Family.</title>
        <authorList>
            <person name="Motta M.C."/>
            <person name="Martins A.C."/>
            <person name="de Souza S.S."/>
            <person name="Catta-Preta C.M."/>
            <person name="Silva R."/>
            <person name="Klein C.C."/>
            <person name="de Almeida L.G."/>
            <person name="de Lima Cunha O."/>
            <person name="Ciapina L.P."/>
            <person name="Brocchi M."/>
            <person name="Colabardini A.C."/>
            <person name="de Araujo Lima B."/>
            <person name="Machado C.R."/>
            <person name="de Almeida Soares C.M."/>
            <person name="Probst C.M."/>
            <person name="de Menezes C.B."/>
            <person name="Thompson C.E."/>
            <person name="Bartholomeu D.C."/>
            <person name="Gradia D.F."/>
            <person name="Pavoni D.P."/>
            <person name="Grisard E.C."/>
            <person name="Fantinatti-Garboggini F."/>
            <person name="Marchini F.K."/>
            <person name="Rodrigues-Luiz G.F."/>
            <person name="Wagner G."/>
            <person name="Goldman G.H."/>
            <person name="Fietto J.L."/>
            <person name="Elias M.C."/>
            <person name="Goldman M.H."/>
            <person name="Sagot M.F."/>
            <person name="Pereira M."/>
            <person name="Stoco P.H."/>
            <person name="de Mendonca-Neto R.P."/>
            <person name="Teixeira S.M."/>
            <person name="Maciel T.E."/>
            <person name="de Oliveira Mendes T.A."/>
            <person name="Urmenyi T.P."/>
            <person name="de Souza W."/>
            <person name="Schenkman S."/>
            <person name="de Vasconcelos A.T."/>
        </authorList>
    </citation>
    <scope>NUCLEOTIDE SEQUENCE [LARGE SCALE GENOMIC DNA]</scope>
</reference>
<dbReference type="AlphaFoldDB" id="S9VUF0"/>
<dbReference type="Pfam" id="PF00561">
    <property type="entry name" value="Abhydrolase_1"/>
    <property type="match status" value="1"/>
</dbReference>
<dbReference type="OrthoDB" id="7457040at2759"/>
<protein>
    <submittedName>
        <fullName evidence="4">Abhydrolase domain-containing protein 5</fullName>
    </submittedName>
</protein>
<gene>
    <name evidence="4" type="ORF">STCU_06027</name>
</gene>
<feature type="compositionally biased region" description="Low complexity" evidence="2">
    <location>
        <begin position="90"/>
        <end position="103"/>
    </location>
</feature>
<keyword evidence="4" id="KW-0378">Hydrolase</keyword>
<dbReference type="PANTHER" id="PTHR42886:SF29">
    <property type="entry name" value="PUMMELIG, ISOFORM A"/>
    <property type="match status" value="1"/>
</dbReference>
<evidence type="ECO:0000259" key="3">
    <source>
        <dbReference type="Pfam" id="PF00561"/>
    </source>
</evidence>
<dbReference type="SUPFAM" id="SSF53474">
    <property type="entry name" value="alpha/beta-Hydrolases"/>
    <property type="match status" value="1"/>
</dbReference>
<evidence type="ECO:0000256" key="1">
    <source>
        <dbReference type="ARBA" id="ARBA00038097"/>
    </source>
</evidence>
<sequence length="499" mass="55478">MQPISSPVSRSPYGFPSLLAAPTPWKRSKELRELIASRRRPQLDRSLLAKRPEPAREEEGASAGDASNKGGAGGDASRSSVHADPWSDVARGAASASRLGLSSTQLPGGDSFAASRSDTLNASESAPEVVEKRRCPRREQTYWIPTDANQLAYAEKLVMKKLKYYQACIAGLNTISTEDITSLDDARQSAVGAKAEGEPIWEDISAPGGAEKDDRDIVILIHGFGGGIAGWAQNWKFFSERFKVYAFDLPGFARSERKKSSAHNLTEAMDVMCGYFDRWFKALNFTTPVILLAHSFGSFISAHFTMRCDPSLVKMLIFVDPWGVHRGSHKNYKQTTLTNKFLLYLFYSHRPLSLLRSSGPIGPYLMRKSRPDLANNWKDFLGNVKIMHDYIYHCNALEPPMGEELFKVCCHYDVAATEPLQDVMPTHWSKEIPIGFIFGETSCYDATEPKALADLMGKDGFTVAVDTVPNAGHQVFSDNVTEFNERAYNMIQNIELLLR</sequence>
<accession>S9VUF0</accession>
<evidence type="ECO:0000313" key="5">
    <source>
        <dbReference type="Proteomes" id="UP000015354"/>
    </source>
</evidence>
<dbReference type="Gene3D" id="3.40.50.1820">
    <property type="entry name" value="alpha/beta hydrolase"/>
    <property type="match status" value="1"/>
</dbReference>
<dbReference type="Proteomes" id="UP000015354">
    <property type="component" value="Unassembled WGS sequence"/>
</dbReference>
<organism evidence="4 5">
    <name type="scientific">Strigomonas culicis</name>
    <dbReference type="NCBI Taxonomy" id="28005"/>
    <lineage>
        <taxon>Eukaryota</taxon>
        <taxon>Discoba</taxon>
        <taxon>Euglenozoa</taxon>
        <taxon>Kinetoplastea</taxon>
        <taxon>Metakinetoplastina</taxon>
        <taxon>Trypanosomatida</taxon>
        <taxon>Trypanosomatidae</taxon>
        <taxon>Strigomonadinae</taxon>
        <taxon>Strigomonas</taxon>
    </lineage>
</organism>
<keyword evidence="5" id="KW-1185">Reference proteome</keyword>
<proteinExistence type="inferred from homology"/>
<dbReference type="InterPro" id="IPR000073">
    <property type="entry name" value="AB_hydrolase_1"/>
</dbReference>
<feature type="compositionally biased region" description="Polar residues" evidence="2">
    <location>
        <begin position="114"/>
        <end position="124"/>
    </location>
</feature>
<dbReference type="GO" id="GO:0055088">
    <property type="term" value="P:lipid homeostasis"/>
    <property type="evidence" value="ECO:0007669"/>
    <property type="project" value="TreeGrafter"/>
</dbReference>
<evidence type="ECO:0000313" key="4">
    <source>
        <dbReference type="EMBL" id="EPY26890.1"/>
    </source>
</evidence>
<evidence type="ECO:0000256" key="2">
    <source>
        <dbReference type="SAM" id="MobiDB-lite"/>
    </source>
</evidence>
<comment type="caution">
    <text evidence="4">The sequence shown here is derived from an EMBL/GenBank/DDBJ whole genome shotgun (WGS) entry which is preliminary data.</text>
</comment>
<name>S9VUF0_9TRYP</name>
<comment type="similarity">
    <text evidence="1">Belongs to the peptidase S33 family. ABHD4/ABHD5 subfamily.</text>
</comment>
<dbReference type="EMBL" id="ATMH01006027">
    <property type="protein sequence ID" value="EPY26890.1"/>
    <property type="molecule type" value="Genomic_DNA"/>
</dbReference>
<dbReference type="GO" id="GO:0052689">
    <property type="term" value="F:carboxylic ester hydrolase activity"/>
    <property type="evidence" value="ECO:0007669"/>
    <property type="project" value="TreeGrafter"/>
</dbReference>
<feature type="compositionally biased region" description="Basic and acidic residues" evidence="2">
    <location>
        <begin position="27"/>
        <end position="36"/>
    </location>
</feature>
<dbReference type="GO" id="GO:0042171">
    <property type="term" value="F:lysophosphatidic acid acyltransferase activity"/>
    <property type="evidence" value="ECO:0007669"/>
    <property type="project" value="TreeGrafter"/>
</dbReference>